<dbReference type="SUPFAM" id="SSF51905">
    <property type="entry name" value="FAD/NAD(P)-binding domain"/>
    <property type="match status" value="1"/>
</dbReference>
<accession>A0A5C4XE21</accession>
<evidence type="ECO:0000313" key="3">
    <source>
        <dbReference type="EMBL" id="TNM61658.1"/>
    </source>
</evidence>
<dbReference type="InterPro" id="IPR036188">
    <property type="entry name" value="FAD/NAD-bd_sf"/>
</dbReference>
<proteinExistence type="predicted"/>
<sequence length="437" mass="47400">MNDITSPDFPPSLWNAVTRPRRPASSLVDEVRVEVAIIGAGFTGLSAGLHLAERGHKVVVLEAAQAGWGASGRNNGQVIPTMTGAEPDTIAKCHGEAGERFAQLVCDSASYLFDLVRRHDIDCESVQSGWFQPAHSSGRVRLSANRVEAWSRRGAPVRLLDAAETADLVGSRDWYGGMLNSSGGHINPLAFAKGLADRMVAAGATLHENTPVRSIEKTPAGWVVSTPEGRVISDQIILASNGYTDWFESRLAPKIAHSLVPILSWQMATEPQPDAVRASVLPGRQALSDTHGDLRFFRWDARGRLVTGGALMFPFNGAERLKQRIGIRLARIFPQMGVPKFDFVWNGRIGMTADRMPQFYNPAPGLWTWAACNGRGVALATSLGKVFADAIEGVGQQDLAVPITPVLPIPFHPVAKLVAPTVLGWYRVKDRLEPAYH</sequence>
<evidence type="ECO:0000256" key="1">
    <source>
        <dbReference type="ARBA" id="ARBA00023002"/>
    </source>
</evidence>
<dbReference type="AlphaFoldDB" id="A0A5C4XE21"/>
<dbReference type="InterPro" id="IPR006076">
    <property type="entry name" value="FAD-dep_OxRdtase"/>
</dbReference>
<dbReference type="GO" id="GO:0005737">
    <property type="term" value="C:cytoplasm"/>
    <property type="evidence" value="ECO:0007669"/>
    <property type="project" value="TreeGrafter"/>
</dbReference>
<dbReference type="Proteomes" id="UP000311605">
    <property type="component" value="Unassembled WGS sequence"/>
</dbReference>
<dbReference type="EMBL" id="VDMN01000005">
    <property type="protein sequence ID" value="TNM61658.1"/>
    <property type="molecule type" value="Genomic_DNA"/>
</dbReference>
<dbReference type="OrthoDB" id="9814969at2"/>
<reference evidence="3 4" key="1">
    <citation type="submission" date="2019-06" db="EMBL/GenBank/DDBJ databases">
        <title>The draft genome of Rhizobium smilacinae PTYR-5.</title>
        <authorList>
            <person name="Liu L."/>
            <person name="Li L."/>
            <person name="Zhang X."/>
        </authorList>
    </citation>
    <scope>NUCLEOTIDE SEQUENCE [LARGE SCALE GENOMIC DNA]</scope>
    <source>
        <strain evidence="3 4">PTYR-5</strain>
    </source>
</reference>
<gene>
    <name evidence="3" type="ORF">FHP24_20570</name>
</gene>
<dbReference type="PANTHER" id="PTHR13847">
    <property type="entry name" value="SARCOSINE DEHYDROGENASE-RELATED"/>
    <property type="match status" value="1"/>
</dbReference>
<organism evidence="3 4">
    <name type="scientific">Aliirhizobium smilacinae</name>
    <dbReference type="NCBI Taxonomy" id="1395944"/>
    <lineage>
        <taxon>Bacteria</taxon>
        <taxon>Pseudomonadati</taxon>
        <taxon>Pseudomonadota</taxon>
        <taxon>Alphaproteobacteria</taxon>
        <taxon>Hyphomicrobiales</taxon>
        <taxon>Rhizobiaceae</taxon>
        <taxon>Aliirhizobium</taxon>
    </lineage>
</organism>
<dbReference type="Gene3D" id="3.50.50.60">
    <property type="entry name" value="FAD/NAD(P)-binding domain"/>
    <property type="match status" value="1"/>
</dbReference>
<protein>
    <submittedName>
        <fullName evidence="3">FAD-binding oxidoreductase</fullName>
    </submittedName>
</protein>
<dbReference type="Gene3D" id="3.30.9.10">
    <property type="entry name" value="D-Amino Acid Oxidase, subunit A, domain 2"/>
    <property type="match status" value="1"/>
</dbReference>
<name>A0A5C4XE21_9HYPH</name>
<dbReference type="RefSeq" id="WP_139678106.1">
    <property type="nucleotide sequence ID" value="NZ_VDMN01000005.1"/>
</dbReference>
<evidence type="ECO:0000259" key="2">
    <source>
        <dbReference type="Pfam" id="PF01266"/>
    </source>
</evidence>
<comment type="caution">
    <text evidence="3">The sequence shown here is derived from an EMBL/GenBank/DDBJ whole genome shotgun (WGS) entry which is preliminary data.</text>
</comment>
<keyword evidence="1" id="KW-0560">Oxidoreductase</keyword>
<keyword evidence="4" id="KW-1185">Reference proteome</keyword>
<dbReference type="Pfam" id="PF01266">
    <property type="entry name" value="DAO"/>
    <property type="match status" value="1"/>
</dbReference>
<feature type="domain" description="FAD dependent oxidoreductase" evidence="2">
    <location>
        <begin position="35"/>
        <end position="389"/>
    </location>
</feature>
<dbReference type="GO" id="GO:0016491">
    <property type="term" value="F:oxidoreductase activity"/>
    <property type="evidence" value="ECO:0007669"/>
    <property type="project" value="UniProtKB-KW"/>
</dbReference>
<dbReference type="PANTHER" id="PTHR13847:SF281">
    <property type="entry name" value="FAD DEPENDENT OXIDOREDUCTASE DOMAIN-CONTAINING PROTEIN"/>
    <property type="match status" value="1"/>
</dbReference>
<evidence type="ECO:0000313" key="4">
    <source>
        <dbReference type="Proteomes" id="UP000311605"/>
    </source>
</evidence>